<name>A0A4Y2NCH4_ARAVE</name>
<sequence length="117" mass="12613">MSLPTLKIIPTGEGEAPGTIRSSNFFSLQEGGGLGVRSRFQDWRVPASKPDSTDGPPGSRIWCTLTLSQEQTPSIWRGAEVWRGRCQLTSSSSSDHGIGGSRNAIIRELCIPILQCA</sequence>
<keyword evidence="3" id="KW-1185">Reference proteome</keyword>
<protein>
    <submittedName>
        <fullName evidence="2">Uncharacterized protein</fullName>
    </submittedName>
</protein>
<reference evidence="2 3" key="1">
    <citation type="journal article" date="2019" name="Sci. Rep.">
        <title>Orb-weaving spider Araneus ventricosus genome elucidates the spidroin gene catalogue.</title>
        <authorList>
            <person name="Kono N."/>
            <person name="Nakamura H."/>
            <person name="Ohtoshi R."/>
            <person name="Moran D.A.P."/>
            <person name="Shinohara A."/>
            <person name="Yoshida Y."/>
            <person name="Fujiwara M."/>
            <person name="Mori M."/>
            <person name="Tomita M."/>
            <person name="Arakawa K."/>
        </authorList>
    </citation>
    <scope>NUCLEOTIDE SEQUENCE [LARGE SCALE GENOMIC DNA]</scope>
</reference>
<dbReference type="Proteomes" id="UP000499080">
    <property type="component" value="Unassembled WGS sequence"/>
</dbReference>
<dbReference type="AlphaFoldDB" id="A0A4Y2NCH4"/>
<evidence type="ECO:0000256" key="1">
    <source>
        <dbReference type="SAM" id="MobiDB-lite"/>
    </source>
</evidence>
<feature type="region of interest" description="Disordered" evidence="1">
    <location>
        <begin position="1"/>
        <end position="22"/>
    </location>
</feature>
<organism evidence="2 3">
    <name type="scientific">Araneus ventricosus</name>
    <name type="common">Orbweaver spider</name>
    <name type="synonym">Epeira ventricosa</name>
    <dbReference type="NCBI Taxonomy" id="182803"/>
    <lineage>
        <taxon>Eukaryota</taxon>
        <taxon>Metazoa</taxon>
        <taxon>Ecdysozoa</taxon>
        <taxon>Arthropoda</taxon>
        <taxon>Chelicerata</taxon>
        <taxon>Arachnida</taxon>
        <taxon>Araneae</taxon>
        <taxon>Araneomorphae</taxon>
        <taxon>Entelegynae</taxon>
        <taxon>Araneoidea</taxon>
        <taxon>Araneidae</taxon>
        <taxon>Araneus</taxon>
    </lineage>
</organism>
<gene>
    <name evidence="2" type="ORF">AVEN_98355_1</name>
</gene>
<comment type="caution">
    <text evidence="2">The sequence shown here is derived from an EMBL/GenBank/DDBJ whole genome shotgun (WGS) entry which is preliminary data.</text>
</comment>
<evidence type="ECO:0000313" key="2">
    <source>
        <dbReference type="EMBL" id="GBN36320.1"/>
    </source>
</evidence>
<evidence type="ECO:0000313" key="3">
    <source>
        <dbReference type="Proteomes" id="UP000499080"/>
    </source>
</evidence>
<dbReference type="EMBL" id="BGPR01008819">
    <property type="protein sequence ID" value="GBN36320.1"/>
    <property type="molecule type" value="Genomic_DNA"/>
</dbReference>
<accession>A0A4Y2NCH4</accession>
<proteinExistence type="predicted"/>